<dbReference type="AlphaFoldDB" id="A0A376LG91"/>
<evidence type="ECO:0000313" key="1">
    <source>
        <dbReference type="EMBL" id="STF43313.1"/>
    </source>
</evidence>
<protein>
    <submittedName>
        <fullName evidence="1">CP4-57 prophage protein</fullName>
    </submittedName>
</protein>
<evidence type="ECO:0000313" key="2">
    <source>
        <dbReference type="Proteomes" id="UP000254877"/>
    </source>
</evidence>
<dbReference type="InterPro" id="IPR025048">
    <property type="entry name" value="DUF3987"/>
</dbReference>
<dbReference type="Proteomes" id="UP000254877">
    <property type="component" value="Unassembled WGS sequence"/>
</dbReference>
<dbReference type="EMBL" id="UGAB01000002">
    <property type="protein sequence ID" value="STF43313.1"/>
    <property type="molecule type" value="Genomic_DNA"/>
</dbReference>
<dbReference type="Pfam" id="PF13148">
    <property type="entry name" value="DUF3987"/>
    <property type="match status" value="1"/>
</dbReference>
<gene>
    <name evidence="1" type="primary">yfjI_2</name>
    <name evidence="1" type="ORF">NCTC7928_04006</name>
</gene>
<proteinExistence type="predicted"/>
<organism evidence="1 2">
    <name type="scientific">Escherichia coli</name>
    <dbReference type="NCBI Taxonomy" id="562"/>
    <lineage>
        <taxon>Bacteria</taxon>
        <taxon>Pseudomonadati</taxon>
        <taxon>Pseudomonadota</taxon>
        <taxon>Gammaproteobacteria</taxon>
        <taxon>Enterobacterales</taxon>
        <taxon>Enterobacteriaceae</taxon>
        <taxon>Escherichia</taxon>
    </lineage>
</organism>
<name>A0A376LG91_ECOLX</name>
<reference evidence="1 2" key="1">
    <citation type="submission" date="2018-06" db="EMBL/GenBank/DDBJ databases">
        <authorList>
            <consortium name="Pathogen Informatics"/>
            <person name="Doyle S."/>
        </authorList>
    </citation>
    <scope>NUCLEOTIDE SEQUENCE [LARGE SCALE GENOMIC DNA]</scope>
    <source>
        <strain evidence="1 2">NCTC7928</strain>
    </source>
</reference>
<accession>A0A376LG91</accession>
<sequence>MPLLKLSKLRQAPLGLVAASALGAVSLVCQNLIDVCRLNTLRGPVSLFFLTLAESGERKTAVDKLLMKPLYQQEMQLYSRYKSELAVWKNKEELLKAQKKSIVVKTE</sequence>